<dbReference type="EMBL" id="MU274902">
    <property type="protein sequence ID" value="KAI0093196.1"/>
    <property type="molecule type" value="Genomic_DNA"/>
</dbReference>
<evidence type="ECO:0000313" key="1">
    <source>
        <dbReference type="EMBL" id="KAI0093196.1"/>
    </source>
</evidence>
<proteinExistence type="predicted"/>
<comment type="caution">
    <text evidence="1">The sequence shown here is derived from an EMBL/GenBank/DDBJ whole genome shotgun (WGS) entry which is preliminary data.</text>
</comment>
<keyword evidence="2" id="KW-1185">Reference proteome</keyword>
<gene>
    <name evidence="1" type="ORF">BDY19DRAFT_982981</name>
</gene>
<organism evidence="1 2">
    <name type="scientific">Irpex rosettiformis</name>
    <dbReference type="NCBI Taxonomy" id="378272"/>
    <lineage>
        <taxon>Eukaryota</taxon>
        <taxon>Fungi</taxon>
        <taxon>Dikarya</taxon>
        <taxon>Basidiomycota</taxon>
        <taxon>Agaricomycotina</taxon>
        <taxon>Agaricomycetes</taxon>
        <taxon>Polyporales</taxon>
        <taxon>Irpicaceae</taxon>
        <taxon>Irpex</taxon>
    </lineage>
</organism>
<accession>A0ACB8UFZ2</accession>
<dbReference type="Proteomes" id="UP001055072">
    <property type="component" value="Unassembled WGS sequence"/>
</dbReference>
<name>A0ACB8UFZ2_9APHY</name>
<sequence>MVDTLLANAEVDDLRAILRATLASCPPSTASAFTAAARKRLVHINSRSRPCATSLFDVTSDGLAVPTPSLHASLRRSRALYGAGMGVASMGILTEVVLATTGQRWDLDGETADILAAVDQDISQAYQSMKEELGGGRVTDLNVARSTIQGLKAAVNESLGDCETWGGEFPFEQALAITDYWKI</sequence>
<protein>
    <submittedName>
        <fullName evidence="1">Uncharacterized protein</fullName>
    </submittedName>
</protein>
<evidence type="ECO:0000313" key="2">
    <source>
        <dbReference type="Proteomes" id="UP001055072"/>
    </source>
</evidence>
<reference evidence="1" key="1">
    <citation type="journal article" date="2021" name="Environ. Microbiol.">
        <title>Gene family expansions and transcriptome signatures uncover fungal adaptations to wood decay.</title>
        <authorList>
            <person name="Hage H."/>
            <person name="Miyauchi S."/>
            <person name="Viragh M."/>
            <person name="Drula E."/>
            <person name="Min B."/>
            <person name="Chaduli D."/>
            <person name="Navarro D."/>
            <person name="Favel A."/>
            <person name="Norest M."/>
            <person name="Lesage-Meessen L."/>
            <person name="Balint B."/>
            <person name="Merenyi Z."/>
            <person name="de Eugenio L."/>
            <person name="Morin E."/>
            <person name="Martinez A.T."/>
            <person name="Baldrian P."/>
            <person name="Stursova M."/>
            <person name="Martinez M.J."/>
            <person name="Novotny C."/>
            <person name="Magnuson J.K."/>
            <person name="Spatafora J.W."/>
            <person name="Maurice S."/>
            <person name="Pangilinan J."/>
            <person name="Andreopoulos W."/>
            <person name="LaButti K."/>
            <person name="Hundley H."/>
            <person name="Na H."/>
            <person name="Kuo A."/>
            <person name="Barry K."/>
            <person name="Lipzen A."/>
            <person name="Henrissat B."/>
            <person name="Riley R."/>
            <person name="Ahrendt S."/>
            <person name="Nagy L.G."/>
            <person name="Grigoriev I.V."/>
            <person name="Martin F."/>
            <person name="Rosso M.N."/>
        </authorList>
    </citation>
    <scope>NUCLEOTIDE SEQUENCE</scope>
    <source>
        <strain evidence="1">CBS 384.51</strain>
    </source>
</reference>